<dbReference type="PRINTS" id="PR00481">
    <property type="entry name" value="LAMNOPPTDASE"/>
</dbReference>
<evidence type="ECO:0000313" key="10">
    <source>
        <dbReference type="EMBL" id="PCI96474.1"/>
    </source>
</evidence>
<dbReference type="GO" id="GO:0030145">
    <property type="term" value="F:manganese ion binding"/>
    <property type="evidence" value="ECO:0007669"/>
    <property type="project" value="UniProtKB-UniRule"/>
</dbReference>
<sequence>MKYTFKDLSKAPSKGTAVYFARQNNNEQAILDAQGKAADKATDGQLSRAMEAADFDASSAATLLILAPNGLKLDAIVIAGLGKVFELTEEALTDIGANAFGDAQKISERVNFVIGHESIEADHILMGAALRGYVWNKYQTVKKVTKGQASEIHVYSDDKAADKTAWDSKQHVAESVLYARDLVNEPSNKLNPETYAQRLREFSKLGIKVELFGEKELTKKGFGSLLSVGQGSAYESHVVVMQYNGGDKDDAPIALVGKGVTFDSGGISIKPSAGMADMKGDMGGSAAVVGAIRALAARKAKVNVVCVVGLVENMPSHNATKPGDVVTSLSGQTIENLNTDAEGRLVLADILWYTQDRFNPKVMLNAATLTGAIVVALGVHFGGFFTNDESLVPKMKVAGDQVGEPIWQMPLHKFYDKKIDTPNADVKNMADRWGGAIYAAAFLQRFVNDTPWVHVDLAGTIMGSDKTPTNQGWSSAYGVRLFERFISEYEKD</sequence>
<dbReference type="CDD" id="cd00433">
    <property type="entry name" value="Peptidase_M17"/>
    <property type="match status" value="1"/>
</dbReference>
<dbReference type="AlphaFoldDB" id="A0A2A4YP08"/>
<feature type="binding site" evidence="8">
    <location>
        <position position="340"/>
    </location>
    <ligand>
        <name>Mn(2+)</name>
        <dbReference type="ChEBI" id="CHEBI:29035"/>
        <label>1</label>
    </ligand>
</feature>
<dbReference type="InterPro" id="IPR023042">
    <property type="entry name" value="Peptidase_M17_leu_NH2_pept"/>
</dbReference>
<dbReference type="EC" id="3.4.11.1" evidence="8"/>
<comment type="function">
    <text evidence="8">Presumably involved in the processing and regular turnover of intracellular proteins. Catalyzes the removal of unsubstituted N-terminal amino acids from various peptides.</text>
</comment>
<evidence type="ECO:0000256" key="2">
    <source>
        <dbReference type="ARBA" id="ARBA00000967"/>
    </source>
</evidence>
<comment type="caution">
    <text evidence="10">The sequence shown here is derived from an EMBL/GenBank/DDBJ whole genome shotgun (WGS) entry which is preliminary data.</text>
</comment>
<evidence type="ECO:0000256" key="4">
    <source>
        <dbReference type="ARBA" id="ARBA00022438"/>
    </source>
</evidence>
<dbReference type="PANTHER" id="PTHR11963:SF23">
    <property type="entry name" value="CYTOSOL AMINOPEPTIDASE"/>
    <property type="match status" value="1"/>
</dbReference>
<evidence type="ECO:0000256" key="3">
    <source>
        <dbReference type="ARBA" id="ARBA00009528"/>
    </source>
</evidence>
<comment type="catalytic activity">
    <reaction evidence="2 8">
        <text>Release of an N-terminal amino acid, preferentially leucine, but not glutamic or aspartic acids.</text>
        <dbReference type="EC" id="3.4.11.10"/>
    </reaction>
</comment>
<evidence type="ECO:0000256" key="5">
    <source>
        <dbReference type="ARBA" id="ARBA00022670"/>
    </source>
</evidence>
<feature type="binding site" evidence="8">
    <location>
        <position position="258"/>
    </location>
    <ligand>
        <name>Mn(2+)</name>
        <dbReference type="ChEBI" id="CHEBI:29035"/>
        <label>2</label>
    </ligand>
</feature>
<dbReference type="InterPro" id="IPR043472">
    <property type="entry name" value="Macro_dom-like"/>
</dbReference>
<dbReference type="Pfam" id="PF02789">
    <property type="entry name" value="Peptidase_M17_N"/>
    <property type="match status" value="1"/>
</dbReference>
<keyword evidence="8" id="KW-0963">Cytoplasm</keyword>
<dbReference type="InterPro" id="IPR008283">
    <property type="entry name" value="Peptidase_M17_N"/>
</dbReference>
<dbReference type="GO" id="GO:0005737">
    <property type="term" value="C:cytoplasm"/>
    <property type="evidence" value="ECO:0007669"/>
    <property type="project" value="UniProtKB-SubCell"/>
</dbReference>
<keyword evidence="5 8" id="KW-0645">Protease</keyword>
<feature type="binding site" evidence="8">
    <location>
        <position position="263"/>
    </location>
    <ligand>
        <name>Mn(2+)</name>
        <dbReference type="ChEBI" id="CHEBI:29035"/>
        <label>1</label>
    </ligand>
</feature>
<proteinExistence type="inferred from homology"/>
<keyword evidence="4 8" id="KW-0031">Aminopeptidase</keyword>
<dbReference type="EMBL" id="NVUS01000043">
    <property type="protein sequence ID" value="PCI96474.1"/>
    <property type="molecule type" value="Genomic_DNA"/>
</dbReference>
<evidence type="ECO:0000256" key="7">
    <source>
        <dbReference type="ARBA" id="ARBA00023211"/>
    </source>
</evidence>
<dbReference type="NCBIfam" id="NF002075">
    <property type="entry name" value="PRK00913.2-2"/>
    <property type="match status" value="1"/>
</dbReference>
<name>A0A2A4YP08_9PROT</name>
<dbReference type="SUPFAM" id="SSF53187">
    <property type="entry name" value="Zn-dependent exopeptidases"/>
    <property type="match status" value="1"/>
</dbReference>
<feature type="binding site" evidence="8">
    <location>
        <position position="263"/>
    </location>
    <ligand>
        <name>Mn(2+)</name>
        <dbReference type="ChEBI" id="CHEBI:29035"/>
        <label>2</label>
    </ligand>
</feature>
<evidence type="ECO:0000256" key="1">
    <source>
        <dbReference type="ARBA" id="ARBA00000135"/>
    </source>
</evidence>
<dbReference type="NCBIfam" id="NF002077">
    <property type="entry name" value="PRK00913.2-4"/>
    <property type="match status" value="1"/>
</dbReference>
<reference evidence="10" key="2">
    <citation type="journal article" date="2018" name="ISME J.">
        <title>A dynamic microbial community with high functional redundancy inhabits the cold, oxic subseafloor aquifer.</title>
        <authorList>
            <person name="Tully B.J."/>
            <person name="Wheat C.G."/>
            <person name="Glazer B.T."/>
            <person name="Huber J.A."/>
        </authorList>
    </citation>
    <scope>NUCLEOTIDE SEQUENCE</scope>
    <source>
        <strain evidence="10">NORP83</strain>
    </source>
</reference>
<dbReference type="HAMAP" id="MF_00181">
    <property type="entry name" value="Cytosol_peptidase_M17"/>
    <property type="match status" value="1"/>
</dbReference>
<reference key="1">
    <citation type="submission" date="2017-08" db="EMBL/GenBank/DDBJ databases">
        <title>A dynamic microbial community with high functional redundancy inhabits the cold, oxic subseafloor aquifer.</title>
        <authorList>
            <person name="Tully B.J."/>
            <person name="Wheat C.G."/>
            <person name="Glazer B.T."/>
            <person name="Huber J.A."/>
        </authorList>
    </citation>
    <scope>NUCLEOTIDE SEQUENCE [LARGE SCALE GENOMIC DNA]</scope>
</reference>
<dbReference type="Gene3D" id="3.40.630.10">
    <property type="entry name" value="Zn peptidases"/>
    <property type="match status" value="1"/>
</dbReference>
<dbReference type="PROSITE" id="PS00631">
    <property type="entry name" value="CYTOSOL_AP"/>
    <property type="match status" value="1"/>
</dbReference>
<feature type="binding site" evidence="8">
    <location>
        <position position="281"/>
    </location>
    <ligand>
        <name>Mn(2+)</name>
        <dbReference type="ChEBI" id="CHEBI:29035"/>
        <label>2</label>
    </ligand>
</feature>
<organism evidence="10">
    <name type="scientific">OCS116 cluster bacterium</name>
    <dbReference type="NCBI Taxonomy" id="2030921"/>
    <lineage>
        <taxon>Bacteria</taxon>
        <taxon>Pseudomonadati</taxon>
        <taxon>Pseudomonadota</taxon>
        <taxon>Alphaproteobacteria</taxon>
        <taxon>OCS116 cluster</taxon>
    </lineage>
</organism>
<protein>
    <recommendedName>
        <fullName evidence="8">Probable cytosol aminopeptidase</fullName>
        <ecNumber evidence="8">3.4.11.1</ecNumber>
    </recommendedName>
    <alternativeName>
        <fullName evidence="8">Leucine aminopeptidase</fullName>
        <shortName evidence="8">LAP</shortName>
        <ecNumber evidence="8">3.4.11.10</ecNumber>
    </alternativeName>
    <alternativeName>
        <fullName evidence="8">Leucyl aminopeptidase</fullName>
    </alternativeName>
</protein>
<comment type="cofactor">
    <cofactor evidence="8">
        <name>Mn(2+)</name>
        <dbReference type="ChEBI" id="CHEBI:29035"/>
    </cofactor>
    <text evidence="8">Binds 2 manganese ions per subunit.</text>
</comment>
<feature type="domain" description="Cytosol aminopeptidase" evidence="9">
    <location>
        <begin position="338"/>
        <end position="345"/>
    </location>
</feature>
<evidence type="ECO:0000259" key="9">
    <source>
        <dbReference type="PROSITE" id="PS00631"/>
    </source>
</evidence>
<dbReference type="SUPFAM" id="SSF52949">
    <property type="entry name" value="Macro domain-like"/>
    <property type="match status" value="1"/>
</dbReference>
<dbReference type="InterPro" id="IPR011356">
    <property type="entry name" value="Leucine_aapep/pepB"/>
</dbReference>
<gene>
    <name evidence="8" type="primary">pepA</name>
    <name evidence="10" type="ORF">COB13_17570</name>
</gene>
<dbReference type="Pfam" id="PF00883">
    <property type="entry name" value="Peptidase_M17"/>
    <property type="match status" value="1"/>
</dbReference>
<keyword evidence="7 8" id="KW-0464">Manganese</keyword>
<feature type="active site" evidence="8">
    <location>
        <position position="344"/>
    </location>
</feature>
<accession>A0A2A4YP08</accession>
<feature type="binding site" evidence="8">
    <location>
        <position position="342"/>
    </location>
    <ligand>
        <name>Mn(2+)</name>
        <dbReference type="ChEBI" id="CHEBI:29035"/>
        <label>1</label>
    </ligand>
</feature>
<dbReference type="InterPro" id="IPR000819">
    <property type="entry name" value="Peptidase_M17_C"/>
</dbReference>
<dbReference type="EC" id="3.4.11.10" evidence="8"/>
<feature type="binding site" evidence="8">
    <location>
        <position position="342"/>
    </location>
    <ligand>
        <name>Mn(2+)</name>
        <dbReference type="ChEBI" id="CHEBI:29035"/>
        <label>2</label>
    </ligand>
</feature>
<dbReference type="Gene3D" id="3.40.220.10">
    <property type="entry name" value="Leucine Aminopeptidase, subunit E, domain 1"/>
    <property type="match status" value="1"/>
</dbReference>
<evidence type="ECO:0000256" key="8">
    <source>
        <dbReference type="HAMAP-Rule" id="MF_00181"/>
    </source>
</evidence>
<comment type="subcellular location">
    <subcellularLocation>
        <location evidence="8">Cytoplasm</location>
    </subcellularLocation>
</comment>
<keyword evidence="8" id="KW-0479">Metal-binding</keyword>
<evidence type="ECO:0000256" key="6">
    <source>
        <dbReference type="ARBA" id="ARBA00022801"/>
    </source>
</evidence>
<feature type="active site" evidence="8">
    <location>
        <position position="270"/>
    </location>
</feature>
<comment type="catalytic activity">
    <reaction evidence="1 8">
        <text>Release of an N-terminal amino acid, Xaa-|-Yaa-, in which Xaa is preferably Leu, but may be other amino acids including Pro although not Arg or Lys, and Yaa may be Pro. Amino acid amides and methyl esters are also readily hydrolyzed, but rates on arylamides are exceedingly low.</text>
        <dbReference type="EC" id="3.4.11.1"/>
    </reaction>
</comment>
<dbReference type="PANTHER" id="PTHR11963">
    <property type="entry name" value="LEUCINE AMINOPEPTIDASE-RELATED"/>
    <property type="match status" value="1"/>
</dbReference>
<dbReference type="GO" id="GO:0070006">
    <property type="term" value="F:metalloaminopeptidase activity"/>
    <property type="evidence" value="ECO:0007669"/>
    <property type="project" value="InterPro"/>
</dbReference>
<comment type="similarity">
    <text evidence="3 8">Belongs to the peptidase M17 family.</text>
</comment>
<dbReference type="GO" id="GO:0006508">
    <property type="term" value="P:proteolysis"/>
    <property type="evidence" value="ECO:0007669"/>
    <property type="project" value="UniProtKB-KW"/>
</dbReference>
<keyword evidence="6 8" id="KW-0378">Hydrolase</keyword>